<evidence type="ECO:0000313" key="1">
    <source>
        <dbReference type="EMBL" id="SNB66998.1"/>
    </source>
</evidence>
<dbReference type="SUPFAM" id="SSF48452">
    <property type="entry name" value="TPR-like"/>
    <property type="match status" value="1"/>
</dbReference>
<proteinExistence type="predicted"/>
<dbReference type="EMBL" id="FYEK01000029">
    <property type="protein sequence ID" value="SNB66998.1"/>
    <property type="molecule type" value="Genomic_DNA"/>
</dbReference>
<dbReference type="InterPro" id="IPR011990">
    <property type="entry name" value="TPR-like_helical_dom_sf"/>
</dbReference>
<dbReference type="AlphaFoldDB" id="A0A212R558"/>
<feature type="non-terminal residue" evidence="1">
    <location>
        <position position="1"/>
    </location>
</feature>
<name>A0A212R558_9CHLR</name>
<sequence>EAVELYRQLAVQHPQAFLPNLASSLNNLGDRLSEMGEPENALAAYEEAVRTLLPFFRHLPAAFADDMRYMLRNYLSACGRAKREPDWELVKETLWVDPSLALSPTVMGLAPLLRAVAAVARGTAGLEVVQAVEEALAGMRQREEWRALAEALGRLRAGERDPQALRQGLALDAIDEQALALVEGAVADEEVWALLQGLAKEEQSAE</sequence>
<dbReference type="Gene3D" id="1.25.40.10">
    <property type="entry name" value="Tetratricopeptide repeat domain"/>
    <property type="match status" value="1"/>
</dbReference>
<dbReference type="OrthoDB" id="3218567at2"/>
<evidence type="ECO:0000313" key="2">
    <source>
        <dbReference type="Proteomes" id="UP000197025"/>
    </source>
</evidence>
<reference evidence="2" key="1">
    <citation type="submission" date="2017-06" db="EMBL/GenBank/DDBJ databases">
        <authorList>
            <person name="Varghese N."/>
            <person name="Submissions S."/>
        </authorList>
    </citation>
    <scope>NUCLEOTIDE SEQUENCE [LARGE SCALE GENOMIC DNA]</scope>
    <source>
        <strain evidence="2">JAD2</strain>
    </source>
</reference>
<accession>A0A212R558</accession>
<dbReference type="InParanoid" id="A0A212R558"/>
<protein>
    <submittedName>
        <fullName evidence="1">Tetratricopeptide repeat-containing protein</fullName>
    </submittedName>
</protein>
<dbReference type="Proteomes" id="UP000197025">
    <property type="component" value="Unassembled WGS sequence"/>
</dbReference>
<keyword evidence="2" id="KW-1185">Reference proteome</keyword>
<organism evidence="1 2">
    <name type="scientific">Thermoflexus hugenholtzii JAD2</name>
    <dbReference type="NCBI Taxonomy" id="877466"/>
    <lineage>
        <taxon>Bacteria</taxon>
        <taxon>Bacillati</taxon>
        <taxon>Chloroflexota</taxon>
        <taxon>Thermoflexia</taxon>
        <taxon>Thermoflexales</taxon>
        <taxon>Thermoflexaceae</taxon>
        <taxon>Thermoflexus</taxon>
    </lineage>
</organism>
<gene>
    <name evidence="1" type="ORF">SAMN02746019_00010100</name>
</gene>